<accession>A0A8S2DQI9</accession>
<dbReference type="AlphaFoldDB" id="A0A8S2DQI9"/>
<protein>
    <submittedName>
        <fullName evidence="1">Uncharacterized protein</fullName>
    </submittedName>
</protein>
<reference evidence="1" key="1">
    <citation type="submission" date="2021-02" db="EMBL/GenBank/DDBJ databases">
        <authorList>
            <person name="Nowell W R."/>
        </authorList>
    </citation>
    <scope>NUCLEOTIDE SEQUENCE</scope>
</reference>
<evidence type="ECO:0000313" key="1">
    <source>
        <dbReference type="EMBL" id="CAF0950604.1"/>
    </source>
</evidence>
<organism evidence="1 3">
    <name type="scientific">Didymodactylos carnosus</name>
    <dbReference type="NCBI Taxonomy" id="1234261"/>
    <lineage>
        <taxon>Eukaryota</taxon>
        <taxon>Metazoa</taxon>
        <taxon>Spiralia</taxon>
        <taxon>Gnathifera</taxon>
        <taxon>Rotifera</taxon>
        <taxon>Eurotatoria</taxon>
        <taxon>Bdelloidea</taxon>
        <taxon>Philodinida</taxon>
        <taxon>Philodinidae</taxon>
        <taxon>Didymodactylos</taxon>
    </lineage>
</organism>
<dbReference type="EMBL" id="CAJNOK010004811">
    <property type="protein sequence ID" value="CAF0950604.1"/>
    <property type="molecule type" value="Genomic_DNA"/>
</dbReference>
<name>A0A8S2DQI9_9BILA</name>
<evidence type="ECO:0000313" key="3">
    <source>
        <dbReference type="Proteomes" id="UP000677228"/>
    </source>
</evidence>
<comment type="caution">
    <text evidence="1">The sequence shown here is derived from an EMBL/GenBank/DDBJ whole genome shotgun (WGS) entry which is preliminary data.</text>
</comment>
<proteinExistence type="predicted"/>
<gene>
    <name evidence="1" type="ORF">OVA965_LOCUS12134</name>
    <name evidence="2" type="ORF">TMI583_LOCUS12138</name>
</gene>
<sequence>MGNSRSRIGPTSFKVFDLHTRVRQKNQREALQLRLAIRDLNIDKSAQLTKYTFARMELRTKLHELEHENGQRQMYKLFEQNDRTSRSIDMSYFFFFGIIFDSSIDTIQLDDNRTTDIRTSTTLNKDTKKSLLLYDLDESKKHQHSSLLDFPIDADADAKKNVNTPFYLRKFRWASKLNNVPMSRFEASSTMSLKQYSEKMNQVIKIAIAKAARDEQANARRETRNNPVY</sequence>
<dbReference type="EMBL" id="CAJOBA010004816">
    <property type="protein sequence ID" value="CAF3724805.1"/>
    <property type="molecule type" value="Genomic_DNA"/>
</dbReference>
<dbReference type="Proteomes" id="UP000677228">
    <property type="component" value="Unassembled WGS sequence"/>
</dbReference>
<evidence type="ECO:0000313" key="2">
    <source>
        <dbReference type="EMBL" id="CAF3724805.1"/>
    </source>
</evidence>
<dbReference type="Proteomes" id="UP000682733">
    <property type="component" value="Unassembled WGS sequence"/>
</dbReference>